<keyword evidence="3" id="KW-1185">Reference proteome</keyword>
<reference evidence="2" key="1">
    <citation type="submission" date="2021-12" db="EMBL/GenBank/DDBJ databases">
        <authorList>
            <person name="King R."/>
        </authorList>
    </citation>
    <scope>NUCLEOTIDE SEQUENCE</scope>
</reference>
<dbReference type="Proteomes" id="UP001152759">
    <property type="component" value="Chromosome 2"/>
</dbReference>
<organism evidence="2 3">
    <name type="scientific">Bemisia tabaci</name>
    <name type="common">Sweetpotato whitefly</name>
    <name type="synonym">Aleurodes tabaci</name>
    <dbReference type="NCBI Taxonomy" id="7038"/>
    <lineage>
        <taxon>Eukaryota</taxon>
        <taxon>Metazoa</taxon>
        <taxon>Ecdysozoa</taxon>
        <taxon>Arthropoda</taxon>
        <taxon>Hexapoda</taxon>
        <taxon>Insecta</taxon>
        <taxon>Pterygota</taxon>
        <taxon>Neoptera</taxon>
        <taxon>Paraneoptera</taxon>
        <taxon>Hemiptera</taxon>
        <taxon>Sternorrhyncha</taxon>
        <taxon>Aleyrodoidea</taxon>
        <taxon>Aleyrodidae</taxon>
        <taxon>Aleyrodinae</taxon>
        <taxon>Bemisia</taxon>
    </lineage>
</organism>
<keyword evidence="1" id="KW-0732">Signal</keyword>
<dbReference type="EMBL" id="OU963863">
    <property type="protein sequence ID" value="CAH0383986.1"/>
    <property type="molecule type" value="Genomic_DNA"/>
</dbReference>
<gene>
    <name evidence="2" type="ORF">BEMITA_LOCUS3370</name>
</gene>
<feature type="chain" id="PRO_5040479477" evidence="1">
    <location>
        <begin position="29"/>
        <end position="141"/>
    </location>
</feature>
<feature type="signal peptide" evidence="1">
    <location>
        <begin position="1"/>
        <end position="28"/>
    </location>
</feature>
<name>A0A9P0F153_BEMTA</name>
<evidence type="ECO:0000313" key="3">
    <source>
        <dbReference type="Proteomes" id="UP001152759"/>
    </source>
</evidence>
<sequence>MLAKFKAVNLFIVAAGLLSIGTLQEADAIAPMAEIPQPIVNPPIQLTAERQAFFDAVRSDPCPGFFKRLRPGFMEEANKVCATAKDNYLKGFELKDRKNCLEATDAMCIKKFFGFSTVCAFSCAVKGNNQRWMTLKEVAGW</sequence>
<protein>
    <submittedName>
        <fullName evidence="2">Uncharacterized protein</fullName>
    </submittedName>
</protein>
<evidence type="ECO:0000313" key="2">
    <source>
        <dbReference type="EMBL" id="CAH0383986.1"/>
    </source>
</evidence>
<proteinExistence type="predicted"/>
<dbReference type="AlphaFoldDB" id="A0A9P0F153"/>
<dbReference type="KEGG" id="btab:109031830"/>
<evidence type="ECO:0000256" key="1">
    <source>
        <dbReference type="SAM" id="SignalP"/>
    </source>
</evidence>
<accession>A0A9P0F153</accession>